<keyword evidence="4" id="KW-1185">Reference proteome</keyword>
<feature type="compositionally biased region" description="Basic and acidic residues" evidence="2">
    <location>
        <begin position="508"/>
        <end position="522"/>
    </location>
</feature>
<feature type="compositionally biased region" description="Low complexity" evidence="2">
    <location>
        <begin position="652"/>
        <end position="670"/>
    </location>
</feature>
<accession>A0AAD5M8Q0</accession>
<dbReference type="Proteomes" id="UP001209570">
    <property type="component" value="Unassembled WGS sequence"/>
</dbReference>
<evidence type="ECO:0000256" key="2">
    <source>
        <dbReference type="SAM" id="MobiDB-lite"/>
    </source>
</evidence>
<feature type="compositionally biased region" description="Basic and acidic residues" evidence="2">
    <location>
        <begin position="601"/>
        <end position="610"/>
    </location>
</feature>
<evidence type="ECO:0008006" key="5">
    <source>
        <dbReference type="Google" id="ProtNLM"/>
    </source>
</evidence>
<proteinExistence type="predicted"/>
<gene>
    <name evidence="3" type="ORF">P43SY_008369</name>
</gene>
<feature type="compositionally biased region" description="Basic and acidic residues" evidence="2">
    <location>
        <begin position="677"/>
        <end position="691"/>
    </location>
</feature>
<organism evidence="3 4">
    <name type="scientific">Pythium insidiosum</name>
    <name type="common">Pythiosis disease agent</name>
    <dbReference type="NCBI Taxonomy" id="114742"/>
    <lineage>
        <taxon>Eukaryota</taxon>
        <taxon>Sar</taxon>
        <taxon>Stramenopiles</taxon>
        <taxon>Oomycota</taxon>
        <taxon>Peronosporomycetes</taxon>
        <taxon>Pythiales</taxon>
        <taxon>Pythiaceae</taxon>
        <taxon>Pythium</taxon>
    </lineage>
</organism>
<name>A0AAD5M8Q0_PYTIN</name>
<dbReference type="EMBL" id="JAKCXM010000036">
    <property type="protein sequence ID" value="KAJ0406118.1"/>
    <property type="molecule type" value="Genomic_DNA"/>
</dbReference>
<dbReference type="InterPro" id="IPR039902">
    <property type="entry name" value="CCDC148/CCDC112"/>
</dbReference>
<feature type="region of interest" description="Disordered" evidence="2">
    <location>
        <begin position="294"/>
        <end position="341"/>
    </location>
</feature>
<feature type="compositionally biased region" description="Basic and acidic residues" evidence="2">
    <location>
        <begin position="624"/>
        <end position="644"/>
    </location>
</feature>
<comment type="caution">
    <text evidence="3">The sequence shown here is derived from an EMBL/GenBank/DDBJ whole genome shotgun (WGS) entry which is preliminary data.</text>
</comment>
<reference evidence="3" key="1">
    <citation type="submission" date="2021-12" db="EMBL/GenBank/DDBJ databases">
        <title>Prjna785345.</title>
        <authorList>
            <person name="Rujirawat T."/>
            <person name="Krajaejun T."/>
        </authorList>
    </citation>
    <scope>NUCLEOTIDE SEQUENCE</scope>
    <source>
        <strain evidence="3">Pi057C3</strain>
    </source>
</reference>
<keyword evidence="1" id="KW-0175">Coiled coil</keyword>
<feature type="compositionally biased region" description="Basic and acidic residues" evidence="2">
    <location>
        <begin position="531"/>
        <end position="559"/>
    </location>
</feature>
<feature type="compositionally biased region" description="Basic and acidic residues" evidence="2">
    <location>
        <begin position="484"/>
        <end position="494"/>
    </location>
</feature>
<evidence type="ECO:0000313" key="3">
    <source>
        <dbReference type="EMBL" id="KAJ0406118.1"/>
    </source>
</evidence>
<evidence type="ECO:0000313" key="4">
    <source>
        <dbReference type="Proteomes" id="UP001209570"/>
    </source>
</evidence>
<dbReference type="AlphaFoldDB" id="A0AAD5M8Q0"/>
<feature type="region of interest" description="Disordered" evidence="2">
    <location>
        <begin position="484"/>
        <end position="559"/>
    </location>
</feature>
<evidence type="ECO:0000256" key="1">
    <source>
        <dbReference type="ARBA" id="ARBA00023054"/>
    </source>
</evidence>
<feature type="region of interest" description="Disordered" evidence="2">
    <location>
        <begin position="587"/>
        <end position="702"/>
    </location>
</feature>
<dbReference type="PANTHER" id="PTHR21549">
    <property type="entry name" value="MUTATED IN BLADDER CANCER 1"/>
    <property type="match status" value="1"/>
</dbReference>
<protein>
    <recommendedName>
        <fullName evidence="5">Coiled-coil domain-containing protein</fullName>
    </recommendedName>
</protein>
<dbReference type="PANTHER" id="PTHR21549:SF0">
    <property type="entry name" value="COILED-COIL DOMAIN-CONTAINING PROTEIN 112"/>
    <property type="match status" value="1"/>
</dbReference>
<sequence length="738" mass="83600">MPSVVRRRDVVPLGAQQPRRLQQLRDANEQLIQQRHLSHAAASALTTTPPPLPQRRSSHASRTVEAIIERRLQSNDEDEPEPTAATRLRETIRAARGGIHTERASSSSSRLETTPITRRLHQKIVSVRRYGNADDTTSRPRRHRTSAESEWLEKQALFVQRAGVLEKDCLAWWHSFYASSSGGTALSAEGWKTAMSVQKLLEESDRSRREESSEMHRQLCALQDKCHRVTSMVHDMRDGVAFFTELQQEMDSLEQGIASFRREQRVQYDHYAVEEKILERELVLFLERTEVWETEDAERKSRPTSGKAGGGSSTTATRRPLRRTPSDREQKTAFPPGDNAVPAENELVARVRRLNQQILASGGLKGGWDDREHAVFTSVLQRCGLSDAVLVQTELDVGGEEQACADNQREQDTDSSVDYETRVARFVRKCSKALVTRSESSVRTHLAWYISHVRLVHDKKEALERWRQEKAAMRQRFVEQGLERLTGDGGDSHGDGTASTMANASPVDPERKKVAEAKERQRQAAQLDAWRQGKEAKEQEKREQEAEERRTRAAMEARRRQELLEKKQQVMLYRLQKEQDAQLLARNDAARAGSASPQDSARADKAELQRRSKMAIEAAKARRAKLEARSEQERRQRELPERPKSVGKYARSSGSPNDSSPPSSRSPVESTLQRPTKAVEARHVSKVELRRQEKRRAQQGAHETYFPGAGVVADAKLKSFGHVPIAPRAVPSWRQNLA</sequence>